<feature type="region of interest" description="Disordered" evidence="1">
    <location>
        <begin position="309"/>
        <end position="328"/>
    </location>
</feature>
<evidence type="ECO:0000256" key="1">
    <source>
        <dbReference type="SAM" id="MobiDB-lite"/>
    </source>
</evidence>
<sequence>MLSHSSRPDGLGRMEQQLALGPGEEYATAQQSAAAELGQLKVLDVQEVADRFKADLQPSRLSYVHHLAAQAPLSKLAQPDQGSRLPPNVQPSVLQQKLSASANRLSSCLLPTPTADGLAFNDLPLSSLQHQQQPGQQQRSATPAGSSSSSNKVWQFGFSLLRATHVGPTGFESQRQPLYRVARVCIFDKANHRFLGNVHALPVSEARAGKGGTWSWDAAGSSSMLTSATRKPRADLIPAGELAGSAASVAAAASDRGGLLGAVVEPGTEALAGGLAGAGGANSFVVRCAQVRSGSGSKSGGKTLAVPLHRGGHRQGHSRRLNPYNLSY</sequence>
<feature type="compositionally biased region" description="Low complexity" evidence="1">
    <location>
        <begin position="129"/>
        <end position="138"/>
    </location>
</feature>
<dbReference type="STRING" id="3088.A0A383VYZ7"/>
<evidence type="ECO:0000313" key="3">
    <source>
        <dbReference type="Proteomes" id="UP000256970"/>
    </source>
</evidence>
<dbReference type="EMBL" id="FNXT01000971">
    <property type="protein sequence ID" value="SZX70083.1"/>
    <property type="molecule type" value="Genomic_DNA"/>
</dbReference>
<evidence type="ECO:0000313" key="2">
    <source>
        <dbReference type="EMBL" id="SZX70083.1"/>
    </source>
</evidence>
<keyword evidence="3" id="KW-1185">Reference proteome</keyword>
<dbReference type="Proteomes" id="UP000256970">
    <property type="component" value="Unassembled WGS sequence"/>
</dbReference>
<accession>A0A383VYZ7</accession>
<gene>
    <name evidence="2" type="ORF">BQ4739_LOCUS10326</name>
</gene>
<proteinExistence type="predicted"/>
<feature type="region of interest" description="Disordered" evidence="1">
    <location>
        <begin position="1"/>
        <end position="25"/>
    </location>
</feature>
<feature type="region of interest" description="Disordered" evidence="1">
    <location>
        <begin position="129"/>
        <end position="148"/>
    </location>
</feature>
<name>A0A383VYZ7_TETOB</name>
<organism evidence="2 3">
    <name type="scientific">Tetradesmus obliquus</name>
    <name type="common">Green alga</name>
    <name type="synonym">Acutodesmus obliquus</name>
    <dbReference type="NCBI Taxonomy" id="3088"/>
    <lineage>
        <taxon>Eukaryota</taxon>
        <taxon>Viridiplantae</taxon>
        <taxon>Chlorophyta</taxon>
        <taxon>core chlorophytes</taxon>
        <taxon>Chlorophyceae</taxon>
        <taxon>CS clade</taxon>
        <taxon>Sphaeropleales</taxon>
        <taxon>Scenedesmaceae</taxon>
        <taxon>Tetradesmus</taxon>
    </lineage>
</organism>
<reference evidence="2 3" key="1">
    <citation type="submission" date="2016-10" db="EMBL/GenBank/DDBJ databases">
        <authorList>
            <person name="Cai Z."/>
        </authorList>
    </citation>
    <scope>NUCLEOTIDE SEQUENCE [LARGE SCALE GENOMIC DNA]</scope>
</reference>
<protein>
    <submittedName>
        <fullName evidence="2">Uncharacterized protein</fullName>
    </submittedName>
</protein>
<dbReference type="AlphaFoldDB" id="A0A383VYZ7"/>
<feature type="compositionally biased region" description="Basic and acidic residues" evidence="1">
    <location>
        <begin position="1"/>
        <end position="12"/>
    </location>
</feature>
<feature type="compositionally biased region" description="Basic residues" evidence="1">
    <location>
        <begin position="310"/>
        <end position="320"/>
    </location>
</feature>